<sequence>MRRQKGTCLIENLVQEPFDERINVIKHNFQIMMASDDLQSKFLQFYLFKPQFQLPCCSCNQSKDTLQFDCCDVLGTCNINIDYQRILGSEMIQSFMSSQHFNADNTETQTIEFRQLIVQNSLESLIAFIPQSSFDDDVQPPRQPKIALQISHQLPFQPSTREVLFTRSSSHELKFNDLVQTSTSDDTQMLPCITTNRKKPSSKYTVLGPLQLSSRKNGRK</sequence>
<protein>
    <submittedName>
        <fullName evidence="1">Uncharacterized protein</fullName>
    </submittedName>
</protein>
<dbReference type="EMBL" id="KI546169">
    <property type="protein sequence ID" value="EST41539.1"/>
    <property type="molecule type" value="Genomic_DNA"/>
</dbReference>
<accession>V6LLH1</accession>
<dbReference type="VEuPathDB" id="GiardiaDB:SS50377_28638"/>
<proteinExistence type="predicted"/>
<gene>
    <name evidence="1" type="ORF">SS50377_18876</name>
    <name evidence="2" type="ORF">SS50377_28638</name>
</gene>
<reference evidence="1 2" key="1">
    <citation type="journal article" date="2014" name="PLoS Genet.">
        <title>The Genome of Spironucleus salmonicida Highlights a Fish Pathogen Adapted to Fluctuating Environments.</title>
        <authorList>
            <person name="Xu F."/>
            <person name="Jerlstrom-Hultqvist J."/>
            <person name="Einarsson E."/>
            <person name="Astvaldsson A."/>
            <person name="Svard S.G."/>
            <person name="Andersson J.O."/>
        </authorList>
    </citation>
    <scope>NUCLEOTIDE SEQUENCE</scope>
    <source>
        <strain evidence="2">ATCC 50377</strain>
    </source>
</reference>
<dbReference type="Proteomes" id="UP000018208">
    <property type="component" value="Unassembled WGS sequence"/>
</dbReference>
<evidence type="ECO:0000313" key="1">
    <source>
        <dbReference type="EMBL" id="EST41539.1"/>
    </source>
</evidence>
<reference evidence="2" key="2">
    <citation type="submission" date="2020-12" db="EMBL/GenBank/DDBJ databases">
        <title>New Spironucleus salmonicida genome in near-complete chromosomes.</title>
        <authorList>
            <person name="Xu F."/>
            <person name="Kurt Z."/>
            <person name="Jimenez-Gonzalez A."/>
            <person name="Astvaldsson A."/>
            <person name="Andersson J.O."/>
            <person name="Svard S.G."/>
        </authorList>
    </citation>
    <scope>NUCLEOTIDE SEQUENCE</scope>
    <source>
        <strain evidence="2">ATCC 50377</strain>
    </source>
</reference>
<organism evidence="1">
    <name type="scientific">Spironucleus salmonicida</name>
    <dbReference type="NCBI Taxonomy" id="348837"/>
    <lineage>
        <taxon>Eukaryota</taxon>
        <taxon>Metamonada</taxon>
        <taxon>Diplomonadida</taxon>
        <taxon>Hexamitidae</taxon>
        <taxon>Hexamitinae</taxon>
        <taxon>Spironucleus</taxon>
    </lineage>
</organism>
<evidence type="ECO:0000313" key="2">
    <source>
        <dbReference type="EMBL" id="KAH0569682.1"/>
    </source>
</evidence>
<evidence type="ECO:0000313" key="3">
    <source>
        <dbReference type="Proteomes" id="UP000018208"/>
    </source>
</evidence>
<name>V6LLH1_9EUKA</name>
<dbReference type="EMBL" id="AUWU02000009">
    <property type="protein sequence ID" value="KAH0569682.1"/>
    <property type="molecule type" value="Genomic_DNA"/>
</dbReference>
<keyword evidence="3" id="KW-1185">Reference proteome</keyword>
<dbReference type="AlphaFoldDB" id="V6LLH1"/>